<protein>
    <submittedName>
        <fullName evidence="1">Uncharacterized protein</fullName>
    </submittedName>
</protein>
<dbReference type="AlphaFoldDB" id="A0A6C0BNR2"/>
<dbReference type="EMBL" id="MN739193">
    <property type="protein sequence ID" value="QHS92903.1"/>
    <property type="molecule type" value="Genomic_DNA"/>
</dbReference>
<reference evidence="1" key="1">
    <citation type="journal article" date="2020" name="Nature">
        <title>Giant virus diversity and host interactions through global metagenomics.</title>
        <authorList>
            <person name="Schulz F."/>
            <person name="Roux S."/>
            <person name="Paez-Espino D."/>
            <person name="Jungbluth S."/>
            <person name="Walsh D.A."/>
            <person name="Denef V.J."/>
            <person name="McMahon K.D."/>
            <person name="Konstantinidis K.T."/>
            <person name="Eloe-Fadrosh E.A."/>
            <person name="Kyrpides N.C."/>
            <person name="Woyke T."/>
        </authorList>
    </citation>
    <scope>NUCLEOTIDE SEQUENCE</scope>
    <source>
        <strain evidence="1">GVMAG-M-3300017651-5</strain>
    </source>
</reference>
<sequence>MSSLSIIPEDVLYNIAEYSNVVPEGLSSKYILQEMLNLHPTVNLGKELILGNIHRYITLLSPDFQRIVNILGEHNSTDYKITDRGKGLELIVGESARCSLSKRKFKLMYKSFYRYDYDHFSIRLLKGSITLRFNIPGLIPEGLEMICDIYFRQPEHIIASMKIRSVKEHIPSNVYYSLSRADPSRTVEAIDQLRTIPGAISRIIKYCHDFNSFLKDPIHGGCTVEEIWEMEGIALSMIKCGTILSVRYWREYPSRLIDWITRSGELCNVSTIIPSCNIVHIPISESNADHIKRVMNSITIARRLNSMTSLDFHNLISFRS</sequence>
<proteinExistence type="predicted"/>
<accession>A0A6C0BNR2</accession>
<organism evidence="1">
    <name type="scientific">viral metagenome</name>
    <dbReference type="NCBI Taxonomy" id="1070528"/>
    <lineage>
        <taxon>unclassified sequences</taxon>
        <taxon>metagenomes</taxon>
        <taxon>organismal metagenomes</taxon>
    </lineage>
</organism>
<name>A0A6C0BNR2_9ZZZZ</name>
<evidence type="ECO:0000313" key="1">
    <source>
        <dbReference type="EMBL" id="QHS92903.1"/>
    </source>
</evidence>